<keyword evidence="2" id="KW-1185">Reference proteome</keyword>
<proteinExistence type="predicted"/>
<name>E9GEA2_DAPPU</name>
<evidence type="ECO:0000313" key="1">
    <source>
        <dbReference type="EMBL" id="EFX82229.1"/>
    </source>
</evidence>
<accession>E9GEA2</accession>
<dbReference type="PANTHER" id="PTHR25464">
    <property type="entry name" value="TRIPARTITE MOTIF-CONTAINING PROTEIN 2-LIKE PROTEIN"/>
    <property type="match status" value="1"/>
</dbReference>
<reference evidence="1 2" key="1">
    <citation type="journal article" date="2011" name="Science">
        <title>The ecoresponsive genome of Daphnia pulex.</title>
        <authorList>
            <person name="Colbourne J.K."/>
            <person name="Pfrender M.E."/>
            <person name="Gilbert D."/>
            <person name="Thomas W.K."/>
            <person name="Tucker A."/>
            <person name="Oakley T.H."/>
            <person name="Tokishita S."/>
            <person name="Aerts A."/>
            <person name="Arnold G.J."/>
            <person name="Basu M.K."/>
            <person name="Bauer D.J."/>
            <person name="Caceres C.E."/>
            <person name="Carmel L."/>
            <person name="Casola C."/>
            <person name="Choi J.H."/>
            <person name="Detter J.C."/>
            <person name="Dong Q."/>
            <person name="Dusheyko S."/>
            <person name="Eads B.D."/>
            <person name="Frohlich T."/>
            <person name="Geiler-Samerotte K.A."/>
            <person name="Gerlach D."/>
            <person name="Hatcher P."/>
            <person name="Jogdeo S."/>
            <person name="Krijgsveld J."/>
            <person name="Kriventseva E.V."/>
            <person name="Kultz D."/>
            <person name="Laforsch C."/>
            <person name="Lindquist E."/>
            <person name="Lopez J."/>
            <person name="Manak J.R."/>
            <person name="Muller J."/>
            <person name="Pangilinan J."/>
            <person name="Patwardhan R.P."/>
            <person name="Pitluck S."/>
            <person name="Pritham E.J."/>
            <person name="Rechtsteiner A."/>
            <person name="Rho M."/>
            <person name="Rogozin I.B."/>
            <person name="Sakarya O."/>
            <person name="Salamov A."/>
            <person name="Schaack S."/>
            <person name="Shapiro H."/>
            <person name="Shiga Y."/>
            <person name="Skalitzky C."/>
            <person name="Smith Z."/>
            <person name="Souvorov A."/>
            <person name="Sung W."/>
            <person name="Tang Z."/>
            <person name="Tsuchiya D."/>
            <person name="Tu H."/>
            <person name="Vos H."/>
            <person name="Wang M."/>
            <person name="Wolf Y.I."/>
            <person name="Yamagata H."/>
            <person name="Yamada T."/>
            <person name="Ye Y."/>
            <person name="Shaw J.R."/>
            <person name="Andrews J."/>
            <person name="Crease T.J."/>
            <person name="Tang H."/>
            <person name="Lucas S.M."/>
            <person name="Robertson H.M."/>
            <person name="Bork P."/>
            <person name="Koonin E.V."/>
            <person name="Zdobnov E.M."/>
            <person name="Grigoriev I.V."/>
            <person name="Lynch M."/>
            <person name="Boore J.L."/>
        </authorList>
    </citation>
    <scope>NUCLEOTIDE SEQUENCE [LARGE SCALE GENOMIC DNA]</scope>
</reference>
<dbReference type="KEGG" id="dpx:DAPPUDRAFT_241450"/>
<sequence length="311" mass="35081">MAAAVCTSSSEEIESFGIHKTFVISCPLCRKEFSYQDDVSSLPNNSYALHMLKLTATKGTDEVTVKPNSQEKPAAWCLTCRKVANKPNCSTHSAVEVSANTIKNFESFMKLKEDLKNLMAEGETKLSLAIEKRKEVQAHLHQVSQCLKLVLHEVNQQEEQNNTLLCEMISQLEPSNKVSDEKPISPSTEVKEEDPHLSQLVSLINESKPEKRKNLEVLKEKMKKSLQLCESKLADAVALAKAVQFQKKCKISVRLADSKKQPIPTWGLLESGFDTYWPYDNSLTPTKRDFLLLSHIVFSIQKRGMKIRSKK</sequence>
<dbReference type="PhylomeDB" id="E9GEA2"/>
<protein>
    <submittedName>
        <fullName evidence="1">Uncharacterized protein</fullName>
    </submittedName>
</protein>
<evidence type="ECO:0000313" key="2">
    <source>
        <dbReference type="Proteomes" id="UP000000305"/>
    </source>
</evidence>
<dbReference type="EMBL" id="GL732540">
    <property type="protein sequence ID" value="EFX82229.1"/>
    <property type="molecule type" value="Genomic_DNA"/>
</dbReference>
<dbReference type="PANTHER" id="PTHR25464:SF2">
    <property type="entry name" value="RING-TYPE DOMAIN-CONTAINING PROTEIN"/>
    <property type="match status" value="1"/>
</dbReference>
<dbReference type="GO" id="GO:0010508">
    <property type="term" value="P:positive regulation of autophagy"/>
    <property type="evidence" value="ECO:0000318"/>
    <property type="project" value="GO_Central"/>
</dbReference>
<organism evidence="1 2">
    <name type="scientific">Daphnia pulex</name>
    <name type="common">Water flea</name>
    <dbReference type="NCBI Taxonomy" id="6669"/>
    <lineage>
        <taxon>Eukaryota</taxon>
        <taxon>Metazoa</taxon>
        <taxon>Ecdysozoa</taxon>
        <taxon>Arthropoda</taxon>
        <taxon>Crustacea</taxon>
        <taxon>Branchiopoda</taxon>
        <taxon>Diplostraca</taxon>
        <taxon>Cladocera</taxon>
        <taxon>Anomopoda</taxon>
        <taxon>Daphniidae</taxon>
        <taxon>Daphnia</taxon>
    </lineage>
</organism>
<dbReference type="Proteomes" id="UP000000305">
    <property type="component" value="Unassembled WGS sequence"/>
</dbReference>
<dbReference type="OrthoDB" id="1630758at2759"/>
<dbReference type="GO" id="GO:0034198">
    <property type="term" value="P:cellular response to amino acid starvation"/>
    <property type="evidence" value="ECO:0000318"/>
    <property type="project" value="GO_Central"/>
</dbReference>
<dbReference type="InParanoid" id="E9GEA2"/>
<dbReference type="AlphaFoldDB" id="E9GEA2"/>
<gene>
    <name evidence="1" type="ORF">DAPPUDRAFT_241450</name>
</gene>
<dbReference type="HOGENOM" id="CLU_895053_0_0_1"/>